<evidence type="ECO:0000313" key="2">
    <source>
        <dbReference type="EMBL" id="RRT45541.1"/>
    </source>
</evidence>
<name>A0A426Y1W3_ENSVE</name>
<comment type="caution">
    <text evidence="2">The sequence shown here is derived from an EMBL/GenBank/DDBJ whole genome shotgun (WGS) entry which is preliminary data.</text>
</comment>
<reference evidence="2 3" key="1">
    <citation type="journal article" date="2014" name="Agronomy (Basel)">
        <title>A Draft Genome Sequence for Ensete ventricosum, the Drought-Tolerant Tree Against Hunger.</title>
        <authorList>
            <person name="Harrison J."/>
            <person name="Moore K.A."/>
            <person name="Paszkiewicz K."/>
            <person name="Jones T."/>
            <person name="Grant M."/>
            <person name="Ambacheew D."/>
            <person name="Muzemil S."/>
            <person name="Studholme D.J."/>
        </authorList>
    </citation>
    <scope>NUCLEOTIDE SEQUENCE [LARGE SCALE GENOMIC DNA]</scope>
</reference>
<dbReference type="EMBL" id="AMZH03015770">
    <property type="protein sequence ID" value="RRT45541.1"/>
    <property type="molecule type" value="Genomic_DNA"/>
</dbReference>
<evidence type="ECO:0000313" key="3">
    <source>
        <dbReference type="Proteomes" id="UP000287651"/>
    </source>
</evidence>
<feature type="region of interest" description="Disordered" evidence="1">
    <location>
        <begin position="31"/>
        <end position="62"/>
    </location>
</feature>
<sequence>MLFAVSDESHPQLSGARADATYSDIVKVSTRTPVSTRHKDRVQAPVSAPAPTPPGSNVDVTGSPAAGCWVRLGKSTIGVVERGSEGGST</sequence>
<feature type="non-terminal residue" evidence="2">
    <location>
        <position position="89"/>
    </location>
</feature>
<protein>
    <submittedName>
        <fullName evidence="2">Uncharacterized protein</fullName>
    </submittedName>
</protein>
<gene>
    <name evidence="2" type="ORF">B296_00055066</name>
</gene>
<proteinExistence type="predicted"/>
<accession>A0A426Y1W3</accession>
<organism evidence="2 3">
    <name type="scientific">Ensete ventricosum</name>
    <name type="common">Abyssinian banana</name>
    <name type="synonym">Musa ensete</name>
    <dbReference type="NCBI Taxonomy" id="4639"/>
    <lineage>
        <taxon>Eukaryota</taxon>
        <taxon>Viridiplantae</taxon>
        <taxon>Streptophyta</taxon>
        <taxon>Embryophyta</taxon>
        <taxon>Tracheophyta</taxon>
        <taxon>Spermatophyta</taxon>
        <taxon>Magnoliopsida</taxon>
        <taxon>Liliopsida</taxon>
        <taxon>Zingiberales</taxon>
        <taxon>Musaceae</taxon>
        <taxon>Ensete</taxon>
    </lineage>
</organism>
<dbReference type="Proteomes" id="UP000287651">
    <property type="component" value="Unassembled WGS sequence"/>
</dbReference>
<evidence type="ECO:0000256" key="1">
    <source>
        <dbReference type="SAM" id="MobiDB-lite"/>
    </source>
</evidence>
<dbReference type="AlphaFoldDB" id="A0A426Y1W3"/>